<comment type="cofactor">
    <cofactor evidence="1">
        <name>Mn(2+)</name>
        <dbReference type="ChEBI" id="CHEBI:29035"/>
    </cofactor>
</comment>
<dbReference type="GO" id="GO:0046872">
    <property type="term" value="F:metal ion binding"/>
    <property type="evidence" value="ECO:0007669"/>
    <property type="project" value="UniProtKB-KW"/>
</dbReference>
<dbReference type="PANTHER" id="PTHR47992">
    <property type="entry name" value="PROTEIN PHOSPHATASE"/>
    <property type="match status" value="1"/>
</dbReference>
<dbReference type="FunFam" id="3.60.40.10:FF:000002">
    <property type="entry name" value="Serine/threonine phosphatase stp"/>
    <property type="match status" value="1"/>
</dbReference>
<dbReference type="InterPro" id="IPR001932">
    <property type="entry name" value="PPM-type_phosphatase-like_dom"/>
</dbReference>
<evidence type="ECO:0000259" key="9">
    <source>
        <dbReference type="PROSITE" id="PS51746"/>
    </source>
</evidence>
<keyword evidence="6" id="KW-0464">Manganese</keyword>
<proteinExistence type="predicted"/>
<evidence type="ECO:0000256" key="8">
    <source>
        <dbReference type="ARBA" id="ARBA00048336"/>
    </source>
</evidence>
<evidence type="ECO:0000256" key="5">
    <source>
        <dbReference type="ARBA" id="ARBA00022912"/>
    </source>
</evidence>
<dbReference type="SMART" id="SM00332">
    <property type="entry name" value="PP2Cc"/>
    <property type="match status" value="1"/>
</dbReference>
<protein>
    <recommendedName>
        <fullName evidence="2">protein-serine/threonine phosphatase</fullName>
        <ecNumber evidence="2">3.1.3.16</ecNumber>
    </recommendedName>
</protein>
<evidence type="ECO:0000313" key="11">
    <source>
        <dbReference type="Proteomes" id="UP000252585"/>
    </source>
</evidence>
<dbReference type="GO" id="GO:0004722">
    <property type="term" value="F:protein serine/threonine phosphatase activity"/>
    <property type="evidence" value="ECO:0007669"/>
    <property type="project" value="UniProtKB-EC"/>
</dbReference>
<dbReference type="InterPro" id="IPR036457">
    <property type="entry name" value="PPM-type-like_dom_sf"/>
</dbReference>
<comment type="catalytic activity">
    <reaction evidence="8">
        <text>O-phospho-L-threonyl-[protein] + H2O = L-threonyl-[protein] + phosphate</text>
        <dbReference type="Rhea" id="RHEA:47004"/>
        <dbReference type="Rhea" id="RHEA-COMP:11060"/>
        <dbReference type="Rhea" id="RHEA-COMP:11605"/>
        <dbReference type="ChEBI" id="CHEBI:15377"/>
        <dbReference type="ChEBI" id="CHEBI:30013"/>
        <dbReference type="ChEBI" id="CHEBI:43474"/>
        <dbReference type="ChEBI" id="CHEBI:61977"/>
        <dbReference type="EC" id="3.1.3.16"/>
    </reaction>
</comment>
<name>A0A368XS27_9BACI</name>
<evidence type="ECO:0000313" key="10">
    <source>
        <dbReference type="EMBL" id="RCW70762.1"/>
    </source>
</evidence>
<dbReference type="SMART" id="SM00331">
    <property type="entry name" value="PP2C_SIG"/>
    <property type="match status" value="1"/>
</dbReference>
<sequence length="254" mass="28374">MGVLLKSFCITDKGKVRKINQDSVGVFKNQNQQLLAVVADGMGGHQAGEIASHLVIDYLEENWKKNDAYLSEEQAIKWLKEHIKEINNEIFNKGQAEKDCKGMGTTVVAAICEDNFITIAHVGDSRGYLYHENKLIQVTEDDSLVNELVKSGQITEEDAKFHPRKNVLLKALGTELNQEAFVKSIPFKPNDKLMLCSDGLSNKIDYPVLEENLNHDNLKELSESLVSMANEYGGEDNISIVFVHHVEEAGVLEC</sequence>
<evidence type="ECO:0000256" key="4">
    <source>
        <dbReference type="ARBA" id="ARBA00022801"/>
    </source>
</evidence>
<dbReference type="AlphaFoldDB" id="A0A368XS27"/>
<reference evidence="10 11" key="1">
    <citation type="submission" date="2018-07" db="EMBL/GenBank/DDBJ databases">
        <title>Genomic Encyclopedia of Type Strains, Phase IV (KMG-IV): sequencing the most valuable type-strain genomes for metagenomic binning, comparative biology and taxonomic classification.</title>
        <authorList>
            <person name="Goeker M."/>
        </authorList>
    </citation>
    <scope>NUCLEOTIDE SEQUENCE [LARGE SCALE GENOMIC DNA]</scope>
    <source>
        <strain evidence="10 11">DSM 27696</strain>
    </source>
</reference>
<evidence type="ECO:0000256" key="6">
    <source>
        <dbReference type="ARBA" id="ARBA00023211"/>
    </source>
</evidence>
<dbReference type="EMBL" id="QPJJ01000006">
    <property type="protein sequence ID" value="RCW70762.1"/>
    <property type="molecule type" value="Genomic_DNA"/>
</dbReference>
<dbReference type="Gene3D" id="3.60.40.10">
    <property type="entry name" value="PPM-type phosphatase domain"/>
    <property type="match status" value="1"/>
</dbReference>
<dbReference type="Proteomes" id="UP000252585">
    <property type="component" value="Unassembled WGS sequence"/>
</dbReference>
<keyword evidence="4" id="KW-0378">Hydrolase</keyword>
<dbReference type="EC" id="3.1.3.16" evidence="2"/>
<evidence type="ECO:0000256" key="1">
    <source>
        <dbReference type="ARBA" id="ARBA00001936"/>
    </source>
</evidence>
<keyword evidence="3" id="KW-0479">Metal-binding</keyword>
<evidence type="ECO:0000256" key="2">
    <source>
        <dbReference type="ARBA" id="ARBA00013081"/>
    </source>
</evidence>
<comment type="catalytic activity">
    <reaction evidence="7">
        <text>O-phospho-L-seryl-[protein] + H2O = L-seryl-[protein] + phosphate</text>
        <dbReference type="Rhea" id="RHEA:20629"/>
        <dbReference type="Rhea" id="RHEA-COMP:9863"/>
        <dbReference type="Rhea" id="RHEA-COMP:11604"/>
        <dbReference type="ChEBI" id="CHEBI:15377"/>
        <dbReference type="ChEBI" id="CHEBI:29999"/>
        <dbReference type="ChEBI" id="CHEBI:43474"/>
        <dbReference type="ChEBI" id="CHEBI:83421"/>
        <dbReference type="EC" id="3.1.3.16"/>
    </reaction>
</comment>
<evidence type="ECO:0000256" key="7">
    <source>
        <dbReference type="ARBA" id="ARBA00047761"/>
    </source>
</evidence>
<accession>A0A368XS27</accession>
<dbReference type="CDD" id="cd00143">
    <property type="entry name" value="PP2Cc"/>
    <property type="match status" value="1"/>
</dbReference>
<dbReference type="InterPro" id="IPR015655">
    <property type="entry name" value="PP2C"/>
</dbReference>
<keyword evidence="11" id="KW-1185">Reference proteome</keyword>
<organism evidence="10 11">
    <name type="scientific">Saliterribacillus persicus</name>
    <dbReference type="NCBI Taxonomy" id="930114"/>
    <lineage>
        <taxon>Bacteria</taxon>
        <taxon>Bacillati</taxon>
        <taxon>Bacillota</taxon>
        <taxon>Bacilli</taxon>
        <taxon>Bacillales</taxon>
        <taxon>Bacillaceae</taxon>
        <taxon>Saliterribacillus</taxon>
    </lineage>
</organism>
<dbReference type="NCBIfam" id="NF033484">
    <property type="entry name" value="Stp1_PP2C_phos"/>
    <property type="match status" value="1"/>
</dbReference>
<gene>
    <name evidence="10" type="ORF">DFR57_106159</name>
</gene>
<keyword evidence="5" id="KW-0904">Protein phosphatase</keyword>
<feature type="domain" description="PPM-type phosphatase" evidence="9">
    <location>
        <begin position="7"/>
        <end position="245"/>
    </location>
</feature>
<evidence type="ECO:0000256" key="3">
    <source>
        <dbReference type="ARBA" id="ARBA00022723"/>
    </source>
</evidence>
<dbReference type="Pfam" id="PF13672">
    <property type="entry name" value="PP2C_2"/>
    <property type="match status" value="1"/>
</dbReference>
<dbReference type="SUPFAM" id="SSF81606">
    <property type="entry name" value="PP2C-like"/>
    <property type="match status" value="1"/>
</dbReference>
<dbReference type="PROSITE" id="PS51746">
    <property type="entry name" value="PPM_2"/>
    <property type="match status" value="1"/>
</dbReference>
<comment type="caution">
    <text evidence="10">The sequence shown here is derived from an EMBL/GenBank/DDBJ whole genome shotgun (WGS) entry which is preliminary data.</text>
</comment>